<dbReference type="PROSITE" id="PS50206">
    <property type="entry name" value="RHODANESE_3"/>
    <property type="match status" value="1"/>
</dbReference>
<dbReference type="PANTHER" id="PTHR10828:SF17">
    <property type="entry name" value="PROTEIN-TYROSINE-PHOSPHATASE"/>
    <property type="match status" value="1"/>
</dbReference>
<sequence>MTAPTNAVQLQMAESAPSCQKSGVPAKLIDGFGNAPCLSFDSSTDMIPRISTETLSSLLDNQLHSRRLETTIVDCRFRYEFEGGHVAGAINLHTEDLIDSWLLTAKQGTQQIVVLHCEHSVFRAPKMAQYIRSRDRAMNLKAYPHLTYPSLYILDGGYSKFFSQYPEKCSPQGYVKMDDESHHMSFNMEKYRIQQAKSSRGRRWTRFGQKHTLRPIPLQMKRTSCGK</sequence>
<dbReference type="SMART" id="SM00450">
    <property type="entry name" value="RHOD"/>
    <property type="match status" value="1"/>
</dbReference>
<comment type="catalytic activity">
    <reaction evidence="8">
        <text>O-phospho-L-tyrosyl-[protein] + H2O = L-tyrosyl-[protein] + phosphate</text>
        <dbReference type="Rhea" id="RHEA:10684"/>
        <dbReference type="Rhea" id="RHEA-COMP:10136"/>
        <dbReference type="Rhea" id="RHEA-COMP:20101"/>
        <dbReference type="ChEBI" id="CHEBI:15377"/>
        <dbReference type="ChEBI" id="CHEBI:43474"/>
        <dbReference type="ChEBI" id="CHEBI:46858"/>
        <dbReference type="ChEBI" id="CHEBI:61978"/>
        <dbReference type="EC" id="3.1.3.48"/>
    </reaction>
</comment>
<dbReference type="Proteomes" id="UP000532311">
    <property type="component" value="Unassembled WGS sequence"/>
</dbReference>
<dbReference type="GO" id="GO:0005634">
    <property type="term" value="C:nucleus"/>
    <property type="evidence" value="ECO:0007669"/>
    <property type="project" value="TreeGrafter"/>
</dbReference>
<evidence type="ECO:0000256" key="1">
    <source>
        <dbReference type="ARBA" id="ARBA00011065"/>
    </source>
</evidence>
<evidence type="ECO:0000313" key="11">
    <source>
        <dbReference type="EMBL" id="KAF5695973.1"/>
    </source>
</evidence>
<dbReference type="InterPro" id="IPR036873">
    <property type="entry name" value="Rhodanese-like_dom_sf"/>
</dbReference>
<evidence type="ECO:0000313" key="12">
    <source>
        <dbReference type="Proteomes" id="UP000532311"/>
    </source>
</evidence>
<reference evidence="11 12" key="1">
    <citation type="submission" date="2020-05" db="EMBL/GenBank/DDBJ databases">
        <title>Identification and distribution of gene clusters putatively required for synthesis of sphingolipid metabolism inhibitors in phylogenetically diverse species of the filamentous fungus Fusarium.</title>
        <authorList>
            <person name="Kim H.-S."/>
            <person name="Busman M."/>
            <person name="Brown D.W."/>
            <person name="Divon H."/>
            <person name="Uhlig S."/>
            <person name="Proctor R.H."/>
        </authorList>
    </citation>
    <scope>NUCLEOTIDE SEQUENCE [LARGE SCALE GENOMIC DNA]</scope>
    <source>
        <strain evidence="11 12">NRRL 26131</strain>
    </source>
</reference>
<dbReference type="InterPro" id="IPR001763">
    <property type="entry name" value="Rhodanese-like_dom"/>
</dbReference>
<feature type="domain" description="Rhodanese" evidence="10">
    <location>
        <begin position="69"/>
        <end position="170"/>
    </location>
</feature>
<dbReference type="Gene3D" id="3.40.250.10">
    <property type="entry name" value="Rhodanese-like domain"/>
    <property type="match status" value="1"/>
</dbReference>
<keyword evidence="3" id="KW-0132">Cell division</keyword>
<dbReference type="GO" id="GO:0051301">
    <property type="term" value="P:cell division"/>
    <property type="evidence" value="ECO:0007669"/>
    <property type="project" value="UniProtKB-KW"/>
</dbReference>
<evidence type="ECO:0000256" key="3">
    <source>
        <dbReference type="ARBA" id="ARBA00022618"/>
    </source>
</evidence>
<evidence type="ECO:0000256" key="9">
    <source>
        <dbReference type="ARBA" id="ARBA00067190"/>
    </source>
</evidence>
<evidence type="ECO:0000256" key="7">
    <source>
        <dbReference type="ARBA" id="ARBA00023306"/>
    </source>
</evidence>
<organism evidence="11 12">
    <name type="scientific">Fusarium globosum</name>
    <dbReference type="NCBI Taxonomy" id="78864"/>
    <lineage>
        <taxon>Eukaryota</taxon>
        <taxon>Fungi</taxon>
        <taxon>Dikarya</taxon>
        <taxon>Ascomycota</taxon>
        <taxon>Pezizomycotina</taxon>
        <taxon>Sordariomycetes</taxon>
        <taxon>Hypocreomycetidae</taxon>
        <taxon>Hypocreales</taxon>
        <taxon>Nectriaceae</taxon>
        <taxon>Fusarium</taxon>
        <taxon>Fusarium fujikuroi species complex</taxon>
    </lineage>
</organism>
<dbReference type="GO" id="GO:0005737">
    <property type="term" value="C:cytoplasm"/>
    <property type="evidence" value="ECO:0007669"/>
    <property type="project" value="TreeGrafter"/>
</dbReference>
<dbReference type="PANTHER" id="PTHR10828">
    <property type="entry name" value="M-PHASE INDUCER PHOSPHATASE DUAL SPECIFICITY PHOSPHATASE CDC25"/>
    <property type="match status" value="1"/>
</dbReference>
<evidence type="ECO:0000256" key="8">
    <source>
        <dbReference type="ARBA" id="ARBA00051722"/>
    </source>
</evidence>
<dbReference type="GO" id="GO:0010971">
    <property type="term" value="P:positive regulation of G2/M transition of mitotic cell cycle"/>
    <property type="evidence" value="ECO:0007669"/>
    <property type="project" value="TreeGrafter"/>
</dbReference>
<dbReference type="FunFam" id="3.40.250.10:FF:000021">
    <property type="entry name" value="M-phase inducer phosphatase cdc-25.2"/>
    <property type="match status" value="1"/>
</dbReference>
<dbReference type="EC" id="3.1.3.48" evidence="2"/>
<dbReference type="InterPro" id="IPR000751">
    <property type="entry name" value="MPI_Phosphatase"/>
</dbReference>
<keyword evidence="12" id="KW-1185">Reference proteome</keyword>
<dbReference type="GO" id="GO:0004725">
    <property type="term" value="F:protein tyrosine phosphatase activity"/>
    <property type="evidence" value="ECO:0007669"/>
    <property type="project" value="UniProtKB-EC"/>
</dbReference>
<gene>
    <name evidence="11" type="ORF">FGLOB1_13884</name>
</gene>
<evidence type="ECO:0000256" key="6">
    <source>
        <dbReference type="ARBA" id="ARBA00022912"/>
    </source>
</evidence>
<keyword evidence="5" id="KW-0378">Hydrolase</keyword>
<protein>
    <recommendedName>
        <fullName evidence="9">M-phase inducer phosphatase</fullName>
        <ecNumber evidence="2">3.1.3.48</ecNumber>
    </recommendedName>
</protein>
<evidence type="ECO:0000256" key="4">
    <source>
        <dbReference type="ARBA" id="ARBA00022776"/>
    </source>
</evidence>
<dbReference type="Pfam" id="PF00581">
    <property type="entry name" value="Rhodanese"/>
    <property type="match status" value="1"/>
</dbReference>
<accession>A0A8H5XLM9</accession>
<dbReference type="GO" id="GO:0000086">
    <property type="term" value="P:G2/M transition of mitotic cell cycle"/>
    <property type="evidence" value="ECO:0007669"/>
    <property type="project" value="TreeGrafter"/>
</dbReference>
<evidence type="ECO:0000256" key="5">
    <source>
        <dbReference type="ARBA" id="ARBA00022801"/>
    </source>
</evidence>
<dbReference type="PRINTS" id="PR00716">
    <property type="entry name" value="MPIPHPHTASE"/>
</dbReference>
<keyword evidence="7" id="KW-0131">Cell cycle</keyword>
<evidence type="ECO:0000259" key="10">
    <source>
        <dbReference type="PROSITE" id="PS50206"/>
    </source>
</evidence>
<keyword evidence="6" id="KW-0904">Protein phosphatase</keyword>
<name>A0A8H5XLM9_9HYPO</name>
<comment type="similarity">
    <text evidence="1">Belongs to the MPI phosphatase family.</text>
</comment>
<keyword evidence="4" id="KW-0498">Mitosis</keyword>
<evidence type="ECO:0000256" key="2">
    <source>
        <dbReference type="ARBA" id="ARBA00013064"/>
    </source>
</evidence>
<dbReference type="AlphaFoldDB" id="A0A8H5XLM9"/>
<dbReference type="GO" id="GO:0110032">
    <property type="term" value="P:positive regulation of G2/MI transition of meiotic cell cycle"/>
    <property type="evidence" value="ECO:0007669"/>
    <property type="project" value="TreeGrafter"/>
</dbReference>
<dbReference type="SUPFAM" id="SSF52821">
    <property type="entry name" value="Rhodanese/Cell cycle control phosphatase"/>
    <property type="match status" value="1"/>
</dbReference>
<proteinExistence type="inferred from homology"/>
<dbReference type="EMBL" id="JAAQPF010000929">
    <property type="protein sequence ID" value="KAF5695973.1"/>
    <property type="molecule type" value="Genomic_DNA"/>
</dbReference>
<comment type="caution">
    <text evidence="11">The sequence shown here is derived from an EMBL/GenBank/DDBJ whole genome shotgun (WGS) entry which is preliminary data.</text>
</comment>